<accession>G0N085</accession>
<feature type="compositionally biased region" description="Low complexity" evidence="1">
    <location>
        <begin position="167"/>
        <end position="187"/>
    </location>
</feature>
<name>G0N085_CAEBE</name>
<dbReference type="InterPro" id="IPR036915">
    <property type="entry name" value="Cyclin-like_sf"/>
</dbReference>
<feature type="compositionally biased region" description="Low complexity" evidence="1">
    <location>
        <begin position="128"/>
        <end position="139"/>
    </location>
</feature>
<dbReference type="FunCoup" id="G0N085">
    <property type="interactions" value="207"/>
</dbReference>
<organism evidence="3">
    <name type="scientific">Caenorhabditis brenneri</name>
    <name type="common">Nematode worm</name>
    <dbReference type="NCBI Taxonomy" id="135651"/>
    <lineage>
        <taxon>Eukaryota</taxon>
        <taxon>Metazoa</taxon>
        <taxon>Ecdysozoa</taxon>
        <taxon>Nematoda</taxon>
        <taxon>Chromadorea</taxon>
        <taxon>Rhabditida</taxon>
        <taxon>Rhabditina</taxon>
        <taxon>Rhabditomorpha</taxon>
        <taxon>Rhabditoidea</taxon>
        <taxon>Rhabditidae</taxon>
        <taxon>Peloderinae</taxon>
        <taxon>Caenorhabditis</taxon>
    </lineage>
</organism>
<dbReference type="Proteomes" id="UP000008068">
    <property type="component" value="Unassembled WGS sequence"/>
</dbReference>
<dbReference type="Pfam" id="PF21797">
    <property type="entry name" value="CycT2-like_C"/>
    <property type="match status" value="1"/>
</dbReference>
<sequence>MKKVDRDETYKNLTTCAYYFATDVMAVTDWSLRYSAHSMSIAIIHLMAAYSNCRTWNSNSSTPTATRVNSITPQNTERTRDARSHSPMVVHHAPDSTMNGAGRPRGYVPKDELTVESSEKRARIEPISTNFVSSSTSSNGKLAPPPIPPQLNFPPPPYNTSVPPPSSSGSGYNIQRNQNQNQNNQNRRPPDNKSLASLSPASFRASARAFDVAPMLTPPVAPKLQSTDSSDMDLEDGEVE</sequence>
<protein>
    <submittedName>
        <fullName evidence="2">CBN-CIT-1.1 protein</fullName>
    </submittedName>
</protein>
<proteinExistence type="predicted"/>
<dbReference type="STRING" id="135651.G0N085"/>
<dbReference type="eggNOG" id="KOG0834">
    <property type="taxonomic scope" value="Eukaryota"/>
</dbReference>
<feature type="compositionally biased region" description="Polar residues" evidence="1">
    <location>
        <begin position="58"/>
        <end position="76"/>
    </location>
</feature>
<dbReference type="SUPFAM" id="SSF47954">
    <property type="entry name" value="Cyclin-like"/>
    <property type="match status" value="1"/>
</dbReference>
<dbReference type="Gene3D" id="1.10.472.10">
    <property type="entry name" value="Cyclin-like"/>
    <property type="match status" value="1"/>
</dbReference>
<keyword evidence="3" id="KW-1185">Reference proteome</keyword>
<feature type="compositionally biased region" description="Low complexity" evidence="1">
    <location>
        <begin position="194"/>
        <end position="210"/>
    </location>
</feature>
<dbReference type="EMBL" id="GL379824">
    <property type="protein sequence ID" value="EGT48945.1"/>
    <property type="molecule type" value="Genomic_DNA"/>
</dbReference>
<feature type="compositionally biased region" description="Basic and acidic residues" evidence="1">
    <location>
        <begin position="108"/>
        <end position="124"/>
    </location>
</feature>
<dbReference type="HOGENOM" id="CLU_086459_0_0_1"/>
<evidence type="ECO:0000313" key="2">
    <source>
        <dbReference type="EMBL" id="EGT48945.1"/>
    </source>
</evidence>
<evidence type="ECO:0000256" key="1">
    <source>
        <dbReference type="SAM" id="MobiDB-lite"/>
    </source>
</evidence>
<feature type="compositionally biased region" description="Pro residues" evidence="1">
    <location>
        <begin position="143"/>
        <end position="166"/>
    </location>
</feature>
<gene>
    <name evidence="2" type="primary">Cbn-cit-1.1</name>
    <name evidence="2" type="ORF">CAEBREN_16450</name>
</gene>
<evidence type="ECO:0000313" key="3">
    <source>
        <dbReference type="Proteomes" id="UP000008068"/>
    </source>
</evidence>
<reference evidence="3" key="1">
    <citation type="submission" date="2011-07" db="EMBL/GenBank/DDBJ databases">
        <authorList>
            <consortium name="Caenorhabditis brenneri Sequencing and Analysis Consortium"/>
            <person name="Wilson R.K."/>
        </authorList>
    </citation>
    <scope>NUCLEOTIDE SEQUENCE [LARGE SCALE GENOMIC DNA]</scope>
    <source>
        <strain evidence="3">PB2801</strain>
    </source>
</reference>
<feature type="region of interest" description="Disordered" evidence="1">
    <location>
        <begin position="58"/>
        <end position="240"/>
    </location>
</feature>
<dbReference type="OrthoDB" id="25002at2759"/>
<dbReference type="InParanoid" id="G0N085"/>
<dbReference type="AlphaFoldDB" id="G0N085"/>
<feature type="compositionally biased region" description="Acidic residues" evidence="1">
    <location>
        <begin position="230"/>
        <end position="240"/>
    </location>
</feature>